<evidence type="ECO:0000313" key="14">
    <source>
        <dbReference type="Proteomes" id="UP000283329"/>
    </source>
</evidence>
<dbReference type="GO" id="GO:0046872">
    <property type="term" value="F:metal ion binding"/>
    <property type="evidence" value="ECO:0007669"/>
    <property type="project" value="UniProtKB-KW"/>
</dbReference>
<dbReference type="AlphaFoldDB" id="A0A3E5I4Q5"/>
<evidence type="ECO:0000256" key="3">
    <source>
        <dbReference type="ARBA" id="ARBA00022692"/>
    </source>
</evidence>
<dbReference type="PANTHER" id="PTHR43221:SF3">
    <property type="entry name" value="SLL1280 PROTEIN"/>
    <property type="match status" value="1"/>
</dbReference>
<dbReference type="EMBL" id="JAQNWR010000042">
    <property type="protein sequence ID" value="MDC2411614.1"/>
    <property type="molecule type" value="Genomic_DNA"/>
</dbReference>
<reference evidence="12" key="2">
    <citation type="submission" date="2022-10" db="EMBL/GenBank/DDBJ databases">
        <title>Human gut microbiome strain richness.</title>
        <authorList>
            <person name="Chen-Liaw A."/>
        </authorList>
    </citation>
    <scope>NUCLEOTIDE SEQUENCE</scope>
    <source>
        <strain evidence="12">F7_m1001271B151109d0_201107</strain>
    </source>
</reference>
<keyword evidence="9" id="KW-0472">Membrane</keyword>
<evidence type="ECO:0000256" key="2">
    <source>
        <dbReference type="ARBA" id="ARBA00022670"/>
    </source>
</evidence>
<evidence type="ECO:0000256" key="5">
    <source>
        <dbReference type="ARBA" id="ARBA00022801"/>
    </source>
</evidence>
<evidence type="ECO:0000256" key="6">
    <source>
        <dbReference type="ARBA" id="ARBA00022833"/>
    </source>
</evidence>
<dbReference type="GO" id="GO:0004222">
    <property type="term" value="F:metalloendopeptidase activity"/>
    <property type="evidence" value="ECO:0007669"/>
    <property type="project" value="InterPro"/>
</dbReference>
<dbReference type="CDD" id="cd07325">
    <property type="entry name" value="M48_Ste24p_like"/>
    <property type="match status" value="1"/>
</dbReference>
<reference evidence="13 14" key="1">
    <citation type="submission" date="2018-08" db="EMBL/GenBank/DDBJ databases">
        <title>A genome reference for cultivated species of the human gut microbiota.</title>
        <authorList>
            <person name="Zou Y."/>
            <person name="Xue W."/>
            <person name="Luo G."/>
        </authorList>
    </citation>
    <scope>NUCLEOTIDE SEQUENCE [LARGE SCALE GENOMIC DNA]</scope>
    <source>
        <strain evidence="13 14">AM17-48</strain>
    </source>
</reference>
<dbReference type="Gene3D" id="3.30.2010.10">
    <property type="entry name" value="Metalloproteases ('zincins'), catalytic domain"/>
    <property type="match status" value="1"/>
</dbReference>
<dbReference type="EMBL" id="QRJR01000054">
    <property type="protein sequence ID" value="RHH38286.1"/>
    <property type="molecule type" value="Genomic_DNA"/>
</dbReference>
<evidence type="ECO:0000256" key="4">
    <source>
        <dbReference type="ARBA" id="ARBA00022723"/>
    </source>
</evidence>
<dbReference type="PANTHER" id="PTHR43221">
    <property type="entry name" value="PROTEASE HTPX"/>
    <property type="match status" value="1"/>
</dbReference>
<keyword evidence="8 10" id="KW-0482">Metalloprotease</keyword>
<organism evidence="13 14">
    <name type="scientific">Bacteroides ovatus</name>
    <dbReference type="NCBI Taxonomy" id="28116"/>
    <lineage>
        <taxon>Bacteria</taxon>
        <taxon>Pseudomonadati</taxon>
        <taxon>Bacteroidota</taxon>
        <taxon>Bacteroidia</taxon>
        <taxon>Bacteroidales</taxon>
        <taxon>Bacteroidaceae</taxon>
        <taxon>Bacteroides</taxon>
    </lineage>
</organism>
<dbReference type="GeneID" id="29451734"/>
<gene>
    <name evidence="13" type="ORF">DW206_26260</name>
    <name evidence="12" type="ORF">PO240_27460</name>
</gene>
<keyword evidence="2 10" id="KW-0645">Protease</keyword>
<evidence type="ECO:0000256" key="8">
    <source>
        <dbReference type="ARBA" id="ARBA00023049"/>
    </source>
</evidence>
<comment type="similarity">
    <text evidence="10">Belongs to the peptidase M48 family.</text>
</comment>
<sequence length="292" mass="32488">MIKATDFIHPEDAAALRQLESIPGFPTLVKKLMSMGLEQLQYGVNMASAIRLSPNQLPKLYNRLPPICKKLGIEQPEFYLSMDPNPNAWTFGDTKIFITITSGLVDMMTEEELDAVIAHECGHILCHHVLYHSIAHYVMDGLDSLGVLGSLGVPIQYAILYWERKSELSCDRAASIVTTPAIVASTMARLSGGPSSITKNIDLVEWAKQADQYEAIRNDGLWNKTLQVAAIMNQNHPFSAVRVKEILKWGKSSQYKTIVDHLSTEKSGKICLNCKQPIADGWTYCKHCGNKL</sequence>
<keyword evidence="1" id="KW-1003">Cell membrane</keyword>
<evidence type="ECO:0000256" key="9">
    <source>
        <dbReference type="ARBA" id="ARBA00023136"/>
    </source>
</evidence>
<evidence type="ECO:0000256" key="10">
    <source>
        <dbReference type="RuleBase" id="RU003983"/>
    </source>
</evidence>
<comment type="caution">
    <text evidence="13">The sequence shown here is derived from an EMBL/GenBank/DDBJ whole genome shotgun (WGS) entry which is preliminary data.</text>
</comment>
<feature type="domain" description="Peptidase M48" evidence="11">
    <location>
        <begin position="69"/>
        <end position="249"/>
    </location>
</feature>
<protein>
    <submittedName>
        <fullName evidence="12">M48 family metallopeptidase</fullName>
    </submittedName>
    <submittedName>
        <fullName evidence="13">Peptidase M48</fullName>
    </submittedName>
</protein>
<dbReference type="InterPro" id="IPR001915">
    <property type="entry name" value="Peptidase_M48"/>
</dbReference>
<dbReference type="Pfam" id="PF01435">
    <property type="entry name" value="Peptidase_M48"/>
    <property type="match status" value="1"/>
</dbReference>
<keyword evidence="4" id="KW-0479">Metal-binding</keyword>
<keyword evidence="6 10" id="KW-0862">Zinc</keyword>
<dbReference type="Proteomes" id="UP000283329">
    <property type="component" value="Unassembled WGS sequence"/>
</dbReference>
<keyword evidence="3" id="KW-0812">Transmembrane</keyword>
<dbReference type="InterPro" id="IPR050083">
    <property type="entry name" value="HtpX_protease"/>
</dbReference>
<dbReference type="RefSeq" id="WP_004296404.1">
    <property type="nucleotide sequence ID" value="NZ_BAABYJ010000001.1"/>
</dbReference>
<comment type="cofactor">
    <cofactor evidence="10">
        <name>Zn(2+)</name>
        <dbReference type="ChEBI" id="CHEBI:29105"/>
    </cofactor>
    <text evidence="10">Binds 1 zinc ion per subunit.</text>
</comment>
<evidence type="ECO:0000256" key="7">
    <source>
        <dbReference type="ARBA" id="ARBA00022989"/>
    </source>
</evidence>
<evidence type="ECO:0000259" key="11">
    <source>
        <dbReference type="Pfam" id="PF01435"/>
    </source>
</evidence>
<name>A0A3E5I4Q5_BACOV</name>
<evidence type="ECO:0000313" key="13">
    <source>
        <dbReference type="EMBL" id="RHH38286.1"/>
    </source>
</evidence>
<proteinExistence type="inferred from homology"/>
<dbReference type="Proteomes" id="UP001214017">
    <property type="component" value="Unassembled WGS sequence"/>
</dbReference>
<keyword evidence="5 10" id="KW-0378">Hydrolase</keyword>
<evidence type="ECO:0000256" key="1">
    <source>
        <dbReference type="ARBA" id="ARBA00022475"/>
    </source>
</evidence>
<keyword evidence="7" id="KW-1133">Transmembrane helix</keyword>
<evidence type="ECO:0000313" key="12">
    <source>
        <dbReference type="EMBL" id="MDC2411614.1"/>
    </source>
</evidence>
<dbReference type="KEGG" id="boa:Bovatus_02842"/>
<accession>A0A3E5I4Q5</accession>
<dbReference type="GO" id="GO:0006508">
    <property type="term" value="P:proteolysis"/>
    <property type="evidence" value="ECO:0007669"/>
    <property type="project" value="UniProtKB-KW"/>
</dbReference>